<dbReference type="Pfam" id="PF04857">
    <property type="entry name" value="CAF1"/>
    <property type="match status" value="1"/>
</dbReference>
<proteinExistence type="predicted"/>
<protein>
    <submittedName>
        <fullName evidence="2">Uncharacterized protein</fullName>
    </submittedName>
</protein>
<evidence type="ECO:0000256" key="1">
    <source>
        <dbReference type="SAM" id="MobiDB-lite"/>
    </source>
</evidence>
<dbReference type="GO" id="GO:0000175">
    <property type="term" value="F:3'-5'-RNA exonuclease activity"/>
    <property type="evidence" value="ECO:0007669"/>
    <property type="project" value="TreeGrafter"/>
</dbReference>
<dbReference type="InterPro" id="IPR036397">
    <property type="entry name" value="RNaseH_sf"/>
</dbReference>
<dbReference type="PANTHER" id="PTHR15092">
    <property type="entry name" value="POLY A -SPECIFIC RIBONUCLEASE/TARGET OF EGR1, MEMBER 1"/>
    <property type="match status" value="1"/>
</dbReference>
<dbReference type="AlphaFoldDB" id="A0A7J7GVW2"/>
<gene>
    <name evidence="2" type="ORF">HYC85_018148</name>
</gene>
<name>A0A7J7GVW2_CAMSI</name>
<comment type="caution">
    <text evidence="2">The sequence shown here is derived from an EMBL/GenBank/DDBJ whole genome shotgun (WGS) entry which is preliminary data.</text>
</comment>
<reference evidence="2 3" key="2">
    <citation type="submission" date="2020-07" db="EMBL/GenBank/DDBJ databases">
        <title>Genome assembly of wild tea tree DASZ reveals pedigree and selection history of tea varieties.</title>
        <authorList>
            <person name="Zhang W."/>
        </authorList>
    </citation>
    <scope>NUCLEOTIDE SEQUENCE [LARGE SCALE GENOMIC DNA]</scope>
    <source>
        <strain evidence="3">cv. G240</strain>
        <tissue evidence="2">Leaf</tissue>
    </source>
</reference>
<evidence type="ECO:0000313" key="3">
    <source>
        <dbReference type="Proteomes" id="UP000593564"/>
    </source>
</evidence>
<dbReference type="Gene3D" id="3.30.420.10">
    <property type="entry name" value="Ribonuclease H-like superfamily/Ribonuclease H"/>
    <property type="match status" value="1"/>
</dbReference>
<dbReference type="GO" id="GO:0003723">
    <property type="term" value="F:RNA binding"/>
    <property type="evidence" value="ECO:0007669"/>
    <property type="project" value="TreeGrafter"/>
</dbReference>
<dbReference type="PANTHER" id="PTHR15092:SF42">
    <property type="entry name" value="POLY(A)-SPECIFIC RIBONUCLEASE PARN-LIKE"/>
    <property type="match status" value="1"/>
</dbReference>
<dbReference type="EMBL" id="JACBKZ010000008">
    <property type="protein sequence ID" value="KAF5944071.1"/>
    <property type="molecule type" value="Genomic_DNA"/>
</dbReference>
<organism evidence="2 3">
    <name type="scientific">Camellia sinensis</name>
    <name type="common">Tea plant</name>
    <name type="synonym">Thea sinensis</name>
    <dbReference type="NCBI Taxonomy" id="4442"/>
    <lineage>
        <taxon>Eukaryota</taxon>
        <taxon>Viridiplantae</taxon>
        <taxon>Streptophyta</taxon>
        <taxon>Embryophyta</taxon>
        <taxon>Tracheophyta</taxon>
        <taxon>Spermatophyta</taxon>
        <taxon>Magnoliopsida</taxon>
        <taxon>eudicotyledons</taxon>
        <taxon>Gunneridae</taxon>
        <taxon>Pentapetalae</taxon>
        <taxon>asterids</taxon>
        <taxon>Ericales</taxon>
        <taxon>Theaceae</taxon>
        <taxon>Camellia</taxon>
    </lineage>
</organism>
<dbReference type="Proteomes" id="UP000593564">
    <property type="component" value="Unassembled WGS sequence"/>
</dbReference>
<accession>A0A7J7GVW2</accession>
<keyword evidence="3" id="KW-1185">Reference proteome</keyword>
<sequence>MKALLNSDSTTISPINPRNFTQPKIQTSLHFSPKDNHHHRLIRRKARFTAKFVIDSATIDQLGILESNFRNPAVSTLHRSSKFRKPNQTVLEAQAKVCTGPTQTRPLTEEQAFKRELQNLEDEQNNRVRGFREVIDLISTSQKPVVAHNSLSDDASESNIHGHDVLRISELFAKLCTILKIAPVTHEDENGHLPSVLEDYTNIFNPCSTSSQDHTIDEDVSVWTDNRRKVDSKDLVFLWGFRGGMSARTLKKLLHDSRDVFSEEFDVRLLDKSEDEEGEGIVLQSRYPWEGSDRDYDYDELLPSSELLWITLTTLTVVHSGCDITLATRLFISAARHPARLLG</sequence>
<evidence type="ECO:0000313" key="2">
    <source>
        <dbReference type="EMBL" id="KAF5944071.1"/>
    </source>
</evidence>
<feature type="region of interest" description="Disordered" evidence="1">
    <location>
        <begin position="1"/>
        <end position="21"/>
    </location>
</feature>
<dbReference type="InterPro" id="IPR006941">
    <property type="entry name" value="RNase_CAF1"/>
</dbReference>
<reference evidence="3" key="1">
    <citation type="journal article" date="2020" name="Nat. Commun.">
        <title>Genome assembly of wild tea tree DASZ reveals pedigree and selection history of tea varieties.</title>
        <authorList>
            <person name="Zhang W."/>
            <person name="Zhang Y."/>
            <person name="Qiu H."/>
            <person name="Guo Y."/>
            <person name="Wan H."/>
            <person name="Zhang X."/>
            <person name="Scossa F."/>
            <person name="Alseekh S."/>
            <person name="Zhang Q."/>
            <person name="Wang P."/>
            <person name="Xu L."/>
            <person name="Schmidt M.H."/>
            <person name="Jia X."/>
            <person name="Li D."/>
            <person name="Zhu A."/>
            <person name="Guo F."/>
            <person name="Chen W."/>
            <person name="Ni D."/>
            <person name="Usadel B."/>
            <person name="Fernie A.R."/>
            <person name="Wen W."/>
        </authorList>
    </citation>
    <scope>NUCLEOTIDE SEQUENCE [LARGE SCALE GENOMIC DNA]</scope>
    <source>
        <strain evidence="3">cv. G240</strain>
    </source>
</reference>
<dbReference type="InterPro" id="IPR051181">
    <property type="entry name" value="CAF1_poly(A)_ribonucleases"/>
</dbReference>